<accession>A0AAW1T065</accession>
<dbReference type="SUPFAM" id="SSF52540">
    <property type="entry name" value="P-loop containing nucleoside triphosphate hydrolases"/>
    <property type="match status" value="1"/>
</dbReference>
<dbReference type="EMBL" id="JALJOV010000517">
    <property type="protein sequence ID" value="KAK9863097.1"/>
    <property type="molecule type" value="Genomic_DNA"/>
</dbReference>
<reference evidence="4 5" key="1">
    <citation type="journal article" date="2024" name="Nat. Commun.">
        <title>Phylogenomics reveals the evolutionary origins of lichenization in chlorophyte algae.</title>
        <authorList>
            <person name="Puginier C."/>
            <person name="Libourel C."/>
            <person name="Otte J."/>
            <person name="Skaloud P."/>
            <person name="Haon M."/>
            <person name="Grisel S."/>
            <person name="Petersen M."/>
            <person name="Berrin J.G."/>
            <person name="Delaux P.M."/>
            <person name="Dal Grande F."/>
            <person name="Keller J."/>
        </authorList>
    </citation>
    <scope>NUCLEOTIDE SEQUENCE [LARGE SCALE GENOMIC DNA]</scope>
    <source>
        <strain evidence="4 5">SAG 2523</strain>
    </source>
</reference>
<evidence type="ECO:0000256" key="2">
    <source>
        <dbReference type="SAM" id="MobiDB-lite"/>
    </source>
</evidence>
<keyword evidence="1" id="KW-0342">GTP-binding</keyword>
<dbReference type="PANTHER" id="PTHR18884">
    <property type="entry name" value="SEPTIN"/>
    <property type="match status" value="1"/>
</dbReference>
<dbReference type="Pfam" id="PF00735">
    <property type="entry name" value="Septin"/>
    <property type="match status" value="1"/>
</dbReference>
<dbReference type="PROSITE" id="PS51719">
    <property type="entry name" value="G_SEPTIN"/>
    <property type="match status" value="1"/>
</dbReference>
<evidence type="ECO:0000256" key="1">
    <source>
        <dbReference type="RuleBase" id="RU004560"/>
    </source>
</evidence>
<keyword evidence="1" id="KW-0547">Nucleotide-binding</keyword>
<dbReference type="AlphaFoldDB" id="A0AAW1T065"/>
<protein>
    <recommendedName>
        <fullName evidence="3">Septin-type G domain-containing protein</fullName>
    </recommendedName>
</protein>
<dbReference type="GO" id="GO:0005525">
    <property type="term" value="F:GTP binding"/>
    <property type="evidence" value="ECO:0007669"/>
    <property type="project" value="UniProtKB-KW"/>
</dbReference>
<evidence type="ECO:0000313" key="4">
    <source>
        <dbReference type="EMBL" id="KAK9863097.1"/>
    </source>
</evidence>
<gene>
    <name evidence="4" type="ORF">WJX84_005414</name>
</gene>
<comment type="caution">
    <text evidence="4">The sequence shown here is derived from an EMBL/GenBank/DDBJ whole genome shotgun (WGS) entry which is preliminary data.</text>
</comment>
<dbReference type="InterPro" id="IPR030379">
    <property type="entry name" value="G_SEPTIN_dom"/>
</dbReference>
<feature type="domain" description="Septin-type G" evidence="3">
    <location>
        <begin position="71"/>
        <end position="359"/>
    </location>
</feature>
<organism evidence="4 5">
    <name type="scientific">Apatococcus fuscideae</name>
    <dbReference type="NCBI Taxonomy" id="2026836"/>
    <lineage>
        <taxon>Eukaryota</taxon>
        <taxon>Viridiplantae</taxon>
        <taxon>Chlorophyta</taxon>
        <taxon>core chlorophytes</taxon>
        <taxon>Trebouxiophyceae</taxon>
        <taxon>Chlorellales</taxon>
        <taxon>Chlorellaceae</taxon>
        <taxon>Apatococcus</taxon>
    </lineage>
</organism>
<feature type="compositionally biased region" description="Basic and acidic residues" evidence="2">
    <location>
        <begin position="170"/>
        <end position="183"/>
    </location>
</feature>
<name>A0AAW1T065_9CHLO</name>
<proteinExistence type="inferred from homology"/>
<feature type="region of interest" description="Disordered" evidence="2">
    <location>
        <begin position="170"/>
        <end position="193"/>
    </location>
</feature>
<dbReference type="Gene3D" id="3.40.50.300">
    <property type="entry name" value="P-loop containing nucleotide triphosphate hydrolases"/>
    <property type="match status" value="1"/>
</dbReference>
<dbReference type="InterPro" id="IPR027417">
    <property type="entry name" value="P-loop_NTPase"/>
</dbReference>
<comment type="similarity">
    <text evidence="1">Belongs to the TRAFAC class TrmE-Era-EngA-EngB-Septin-like GTPase superfamily. Septin GTPase family.</text>
</comment>
<evidence type="ECO:0000313" key="5">
    <source>
        <dbReference type="Proteomes" id="UP001485043"/>
    </source>
</evidence>
<evidence type="ECO:0000259" key="3">
    <source>
        <dbReference type="PROSITE" id="PS51719"/>
    </source>
</evidence>
<feature type="region of interest" description="Disordered" evidence="2">
    <location>
        <begin position="23"/>
        <end position="51"/>
    </location>
</feature>
<dbReference type="Proteomes" id="UP001485043">
    <property type="component" value="Unassembled WGS sequence"/>
</dbReference>
<keyword evidence="5" id="KW-1185">Reference proteome</keyword>
<sequence length="380" mass="42581">MSVEGSGYEPFVFVGQTPGEERASAAIAAKPARSPASQAASNADPGTDLPGLCELGRPRTPQMLKLPPRRENIHVNILVVGACGLGKTTFIRQLFQDFQSKEFEPHDGSASSLEDFVRDPAALCTHLEESVPTENEEYLINYHVQDTPGYGSVDNEEHMQLIIDFIRGQQREHHERETKDREQGMLPEGNPKTDGRMDLLIDLCLYFIAPHRFTPMDKRFLERLSTEVSVVPICAKADAMTDEEREDFQSRIRHELDTGGIQYCTFEDEIQQTAVAPHLPGARVSRAPFAVVASNDYHEVDNAQRRMRAYRWGSCDVEDPFHSDFLLIKEVITCAAFHSLRKKKTQQIKRAFASAGLVLESCPDGLWHHLETATCGISLT</sequence>
<feature type="compositionally biased region" description="Low complexity" evidence="2">
    <location>
        <begin position="24"/>
        <end position="37"/>
    </location>
</feature>